<accession>A0A1G5KPU2</accession>
<name>A0A1G5KPU2_9FIRM</name>
<keyword evidence="1" id="KW-0812">Transmembrane</keyword>
<protein>
    <submittedName>
        <fullName evidence="2">Uncharacterized protein</fullName>
    </submittedName>
</protein>
<dbReference type="OrthoDB" id="9927243at2"/>
<keyword evidence="1" id="KW-1133">Transmembrane helix</keyword>
<proteinExistence type="predicted"/>
<feature type="transmembrane region" description="Helical" evidence="1">
    <location>
        <begin position="40"/>
        <end position="61"/>
    </location>
</feature>
<dbReference type="EMBL" id="FMUS01000029">
    <property type="protein sequence ID" value="SCZ02374.1"/>
    <property type="molecule type" value="Genomic_DNA"/>
</dbReference>
<organism evidence="2 3">
    <name type="scientific">Alkaliphilus peptidifermentans DSM 18978</name>
    <dbReference type="NCBI Taxonomy" id="1120976"/>
    <lineage>
        <taxon>Bacteria</taxon>
        <taxon>Bacillati</taxon>
        <taxon>Bacillota</taxon>
        <taxon>Clostridia</taxon>
        <taxon>Peptostreptococcales</taxon>
        <taxon>Natronincolaceae</taxon>
        <taxon>Alkaliphilus</taxon>
    </lineage>
</organism>
<dbReference type="RefSeq" id="WP_091546467.1">
    <property type="nucleotide sequence ID" value="NZ_FMUS01000029.1"/>
</dbReference>
<evidence type="ECO:0000313" key="2">
    <source>
        <dbReference type="EMBL" id="SCZ02374.1"/>
    </source>
</evidence>
<dbReference type="Proteomes" id="UP000198636">
    <property type="component" value="Unassembled WGS sequence"/>
</dbReference>
<gene>
    <name evidence="2" type="ORF">SAMN03080606_03654</name>
</gene>
<keyword evidence="3" id="KW-1185">Reference proteome</keyword>
<evidence type="ECO:0000256" key="1">
    <source>
        <dbReference type="SAM" id="Phobius"/>
    </source>
</evidence>
<keyword evidence="1" id="KW-0472">Membrane</keyword>
<reference evidence="2 3" key="1">
    <citation type="submission" date="2016-10" db="EMBL/GenBank/DDBJ databases">
        <authorList>
            <person name="de Groot N.N."/>
        </authorList>
    </citation>
    <scope>NUCLEOTIDE SEQUENCE [LARGE SCALE GENOMIC DNA]</scope>
    <source>
        <strain evidence="2 3">DSM 18978</strain>
    </source>
</reference>
<sequence length="103" mass="12113">MGWWHHINHHRLRQFEDKNLSNQEYEEVKNRMNPTHTTKLSVIMILKGIFFAITFTALEYVLKNPEITGFLRIALRVGFLGSLVGVLFVPYGFYNLIKSFKLN</sequence>
<dbReference type="AlphaFoldDB" id="A0A1G5KPU2"/>
<feature type="transmembrane region" description="Helical" evidence="1">
    <location>
        <begin position="73"/>
        <end position="94"/>
    </location>
</feature>
<evidence type="ECO:0000313" key="3">
    <source>
        <dbReference type="Proteomes" id="UP000198636"/>
    </source>
</evidence>